<name>A0ABX3P123_9BACT</name>
<evidence type="ECO:0000313" key="1">
    <source>
        <dbReference type="EMBL" id="OQP52244.1"/>
    </source>
</evidence>
<dbReference type="Pfam" id="PF16132">
    <property type="entry name" value="DUF4843"/>
    <property type="match status" value="1"/>
</dbReference>
<organism evidence="1 2">
    <name type="scientific">Niastella koreensis</name>
    <dbReference type="NCBI Taxonomy" id="354356"/>
    <lineage>
        <taxon>Bacteria</taxon>
        <taxon>Pseudomonadati</taxon>
        <taxon>Bacteroidota</taxon>
        <taxon>Chitinophagia</taxon>
        <taxon>Chitinophagales</taxon>
        <taxon>Chitinophagaceae</taxon>
        <taxon>Niastella</taxon>
    </lineage>
</organism>
<dbReference type="PROSITE" id="PS51257">
    <property type="entry name" value="PROKAR_LIPOPROTEIN"/>
    <property type="match status" value="1"/>
</dbReference>
<keyword evidence="2" id="KW-1185">Reference proteome</keyword>
<sequence>MKKITIIILAAVVFISACQKKDIAGFHGAPNIYFNVNSTDSVLYTFALHPERLKDTVWVPVRISGDRVDKDRVFSVKVVDSATTAVVKKHYEPLKDQYTLTANNGYGSVPVILYNNDTMLFKQSFVLKLQIVPTADFNADIAEQTSTRVVFSNRLEKPIWWDKCPGGSYSIVKYQLFRLSATTEDVPVGSFSQPIWIYYTAKLQSLLTSPATWIANNPDKGYVLKDRPDGNKDFYQAQSPDKTFLYKKDNSSGNFYFMDENNQQVK</sequence>
<accession>A0ABX3P123</accession>
<evidence type="ECO:0000313" key="2">
    <source>
        <dbReference type="Proteomes" id="UP000192277"/>
    </source>
</evidence>
<proteinExistence type="predicted"/>
<comment type="caution">
    <text evidence="1">The sequence shown here is derived from an EMBL/GenBank/DDBJ whole genome shotgun (WGS) entry which is preliminary data.</text>
</comment>
<reference evidence="1 2" key="1">
    <citation type="submission" date="2016-04" db="EMBL/GenBank/DDBJ databases">
        <authorList>
            <person name="Chen L."/>
            <person name="Zhuang W."/>
            <person name="Wang G."/>
        </authorList>
    </citation>
    <scope>NUCLEOTIDE SEQUENCE [LARGE SCALE GENOMIC DNA]</scope>
    <source>
        <strain evidence="2">GR20</strain>
    </source>
</reference>
<dbReference type="Proteomes" id="UP000192277">
    <property type="component" value="Unassembled WGS sequence"/>
</dbReference>
<dbReference type="RefSeq" id="WP_014220289.1">
    <property type="nucleotide sequence ID" value="NZ_LWBO01000004.1"/>
</dbReference>
<gene>
    <name evidence="1" type="ORF">A4D02_23915</name>
</gene>
<protein>
    <recommendedName>
        <fullName evidence="3">DUF4843 domain-containing protein</fullName>
    </recommendedName>
</protein>
<evidence type="ECO:0008006" key="3">
    <source>
        <dbReference type="Google" id="ProtNLM"/>
    </source>
</evidence>
<dbReference type="InterPro" id="IPR032299">
    <property type="entry name" value="DUF4843"/>
</dbReference>
<dbReference type="EMBL" id="LWBO01000004">
    <property type="protein sequence ID" value="OQP52244.1"/>
    <property type="molecule type" value="Genomic_DNA"/>
</dbReference>